<dbReference type="GO" id="GO:0047580">
    <property type="term" value="F:4-hydroxyproline epimerase activity"/>
    <property type="evidence" value="ECO:0007669"/>
    <property type="project" value="TreeGrafter"/>
</dbReference>
<sequence>MVGSWRRGLKPEVGVCEAEIGISTAALDDYIAAMESATSPLAAWRPPADALTLRSIDCHTAGEPLRVVVDGFPALRGSTQLERRRDCQQRFDHLRRALMFEPRGHADMYGAVITPAERADSAFGVLFMHNEGYSTMCGHAMPALAKLAIESGWVPASGARTRLNIDAPCGQIRLEADCEPRDGQWRVGRVRFLNVPSFVLADQQTIAVAGLGAVRYALAYGGAFYAYVDAAALGLSLATGNHAQLVDTGRRIKDAIVRAGTPISHPDSPDLGFLYGTIFTGPAPEAGAQYRNVCVFAEGELDRSPTGSGVSGFAALLHARGQLPLGQRLTIESVLGTRFQVWADAASRCGPHAAIVPGVEGEAHITGRHEFLLIPQDPLTPGFLLR</sequence>
<evidence type="ECO:0000313" key="2">
    <source>
        <dbReference type="EMBL" id="TCU84967.1"/>
    </source>
</evidence>
<dbReference type="AlphaFoldDB" id="A0A4R3UCL4"/>
<protein>
    <submittedName>
        <fullName evidence="2">Proline racemase</fullName>
    </submittedName>
</protein>
<gene>
    <name evidence="2" type="ORF">EV671_105120</name>
</gene>
<comment type="caution">
    <text evidence="2">The sequence shown here is derived from an EMBL/GenBank/DDBJ whole genome shotgun (WGS) entry which is preliminary data.</text>
</comment>
<dbReference type="SFLD" id="SFLDS00028">
    <property type="entry name" value="Proline_Racemase"/>
    <property type="match status" value="1"/>
</dbReference>
<accession>A0A4R3UCL4</accession>
<name>A0A4R3UCL4_ROSSA</name>
<dbReference type="FunFam" id="3.10.310.10:FF:000003">
    <property type="entry name" value="Proline racemase"/>
    <property type="match status" value="1"/>
</dbReference>
<dbReference type="SUPFAM" id="SSF54506">
    <property type="entry name" value="Diaminopimelate epimerase-like"/>
    <property type="match status" value="1"/>
</dbReference>
<proteinExistence type="inferred from homology"/>
<dbReference type="EMBL" id="SMBU01000051">
    <property type="protein sequence ID" value="TCU84967.1"/>
    <property type="molecule type" value="Genomic_DNA"/>
</dbReference>
<dbReference type="InterPro" id="IPR008794">
    <property type="entry name" value="Pro_racemase_fam"/>
</dbReference>
<reference evidence="2 3" key="1">
    <citation type="submission" date="2019-03" db="EMBL/GenBank/DDBJ databases">
        <title>Genomic Encyclopedia of Type Strains, Phase IV (KMG-IV): sequencing the most valuable type-strain genomes for metagenomic binning, comparative biology and taxonomic classification.</title>
        <authorList>
            <person name="Goeker M."/>
        </authorList>
    </citation>
    <scope>NUCLEOTIDE SEQUENCE [LARGE SCALE GENOMIC DNA]</scope>
    <source>
        <strain evidence="2 3">DSM 654</strain>
    </source>
</reference>
<evidence type="ECO:0000313" key="3">
    <source>
        <dbReference type="Proteomes" id="UP000295110"/>
    </source>
</evidence>
<comment type="similarity">
    <text evidence="1">Belongs to the proline racemase family.</text>
</comment>
<evidence type="ECO:0000256" key="1">
    <source>
        <dbReference type="ARBA" id="ARBA00007529"/>
    </source>
</evidence>
<keyword evidence="3" id="KW-1185">Reference proteome</keyword>
<dbReference type="PANTHER" id="PTHR33442">
    <property type="entry name" value="TRANS-3-HYDROXY-L-PROLINE DEHYDRATASE"/>
    <property type="match status" value="1"/>
</dbReference>
<organism evidence="2 3">
    <name type="scientific">Roseateles saccharophilus</name>
    <name type="common">Pseudomonas saccharophila</name>
    <dbReference type="NCBI Taxonomy" id="304"/>
    <lineage>
        <taxon>Bacteria</taxon>
        <taxon>Pseudomonadati</taxon>
        <taxon>Pseudomonadota</taxon>
        <taxon>Betaproteobacteria</taxon>
        <taxon>Burkholderiales</taxon>
        <taxon>Sphaerotilaceae</taxon>
        <taxon>Roseateles</taxon>
    </lineage>
</organism>
<dbReference type="Proteomes" id="UP000295110">
    <property type="component" value="Unassembled WGS sequence"/>
</dbReference>
<dbReference type="PIRSF" id="PIRSF029792">
    <property type="entry name" value="Pro_racemase"/>
    <property type="match status" value="1"/>
</dbReference>
<dbReference type="Gene3D" id="3.10.310.10">
    <property type="entry name" value="Diaminopimelate Epimerase, Chain A, domain 1"/>
    <property type="match status" value="2"/>
</dbReference>
<dbReference type="PANTHER" id="PTHR33442:SF1">
    <property type="entry name" value="TRANS-3-HYDROXY-L-PROLINE DEHYDRATASE"/>
    <property type="match status" value="1"/>
</dbReference>
<dbReference type="Pfam" id="PF05544">
    <property type="entry name" value="Pro_racemase"/>
    <property type="match status" value="1"/>
</dbReference>